<keyword evidence="3" id="KW-0949">S-adenosyl-L-methionine</keyword>
<dbReference type="InterPro" id="IPR001077">
    <property type="entry name" value="COMT_C"/>
</dbReference>
<keyword evidence="6" id="KW-1185">Reference proteome</keyword>
<dbReference type="AlphaFoldDB" id="A0AAN6YBG6"/>
<dbReference type="GO" id="GO:0032259">
    <property type="term" value="P:methylation"/>
    <property type="evidence" value="ECO:0007669"/>
    <property type="project" value="UniProtKB-KW"/>
</dbReference>
<dbReference type="Proteomes" id="UP001301769">
    <property type="component" value="Unassembled WGS sequence"/>
</dbReference>
<evidence type="ECO:0000256" key="2">
    <source>
        <dbReference type="ARBA" id="ARBA00022679"/>
    </source>
</evidence>
<dbReference type="PROSITE" id="PS51683">
    <property type="entry name" value="SAM_OMT_II"/>
    <property type="match status" value="1"/>
</dbReference>
<dbReference type="Gene3D" id="1.10.10.10">
    <property type="entry name" value="Winged helix-like DNA-binding domain superfamily/Winged helix DNA-binding domain"/>
    <property type="match status" value="1"/>
</dbReference>
<dbReference type="EMBL" id="MU858071">
    <property type="protein sequence ID" value="KAK4216229.1"/>
    <property type="molecule type" value="Genomic_DNA"/>
</dbReference>
<keyword evidence="2" id="KW-0808">Transferase</keyword>
<comment type="caution">
    <text evidence="5">The sequence shown here is derived from an EMBL/GenBank/DDBJ whole genome shotgun (WGS) entry which is preliminary data.</text>
</comment>
<evidence type="ECO:0000256" key="3">
    <source>
        <dbReference type="ARBA" id="ARBA00022691"/>
    </source>
</evidence>
<feature type="domain" description="O-methyltransferase C-terminal" evidence="4">
    <location>
        <begin position="227"/>
        <end position="404"/>
    </location>
</feature>
<dbReference type="Pfam" id="PF00891">
    <property type="entry name" value="Methyltransf_2"/>
    <property type="match status" value="1"/>
</dbReference>
<dbReference type="InterPro" id="IPR036388">
    <property type="entry name" value="WH-like_DNA-bd_sf"/>
</dbReference>
<proteinExistence type="predicted"/>
<evidence type="ECO:0000313" key="6">
    <source>
        <dbReference type="Proteomes" id="UP001301769"/>
    </source>
</evidence>
<dbReference type="SUPFAM" id="SSF53335">
    <property type="entry name" value="S-adenosyl-L-methionine-dependent methyltransferases"/>
    <property type="match status" value="1"/>
</dbReference>
<evidence type="ECO:0000313" key="5">
    <source>
        <dbReference type="EMBL" id="KAK4216229.1"/>
    </source>
</evidence>
<name>A0AAN6YBG6_9PEZI</name>
<evidence type="ECO:0000256" key="1">
    <source>
        <dbReference type="ARBA" id="ARBA00022603"/>
    </source>
</evidence>
<reference evidence="5" key="2">
    <citation type="submission" date="2023-05" db="EMBL/GenBank/DDBJ databases">
        <authorList>
            <consortium name="Lawrence Berkeley National Laboratory"/>
            <person name="Steindorff A."/>
            <person name="Hensen N."/>
            <person name="Bonometti L."/>
            <person name="Westerberg I."/>
            <person name="Brannstrom I.O."/>
            <person name="Guillou S."/>
            <person name="Cros-Aarteil S."/>
            <person name="Calhoun S."/>
            <person name="Haridas S."/>
            <person name="Kuo A."/>
            <person name="Mondo S."/>
            <person name="Pangilinan J."/>
            <person name="Riley R."/>
            <person name="Labutti K."/>
            <person name="Andreopoulos B."/>
            <person name="Lipzen A."/>
            <person name="Chen C."/>
            <person name="Yanf M."/>
            <person name="Daum C."/>
            <person name="Ng V."/>
            <person name="Clum A."/>
            <person name="Ohm R."/>
            <person name="Martin F."/>
            <person name="Silar P."/>
            <person name="Natvig D."/>
            <person name="Lalanne C."/>
            <person name="Gautier V."/>
            <person name="Ament-Velasquez S.L."/>
            <person name="Kruys A."/>
            <person name="Hutchinson M.I."/>
            <person name="Powell A.J."/>
            <person name="Barry K."/>
            <person name="Miller A.N."/>
            <person name="Grigoriev I.V."/>
            <person name="Debuchy R."/>
            <person name="Gladieux P."/>
            <person name="Thoren M.H."/>
            <person name="Johannesson H."/>
        </authorList>
    </citation>
    <scope>NUCLEOTIDE SEQUENCE</scope>
    <source>
        <strain evidence="5">PSN293</strain>
    </source>
</reference>
<evidence type="ECO:0000259" key="4">
    <source>
        <dbReference type="Pfam" id="PF00891"/>
    </source>
</evidence>
<protein>
    <submittedName>
        <fullName evidence="5">S-adenosyl-L-methionine-dependent methyltransferase</fullName>
    </submittedName>
</protein>
<dbReference type="SUPFAM" id="SSF46785">
    <property type="entry name" value="Winged helix' DNA-binding domain"/>
    <property type="match status" value="1"/>
</dbReference>
<dbReference type="Gene3D" id="3.40.50.150">
    <property type="entry name" value="Vaccinia Virus protein VP39"/>
    <property type="match status" value="1"/>
</dbReference>
<sequence length="431" mass="48029">MNMMGSLSTSHIVELANRISANTAIIDNYLETHNLPPLSFNVDGPTNDWIHDAQPEMAAARDAVIDDTEELGRLVTGPRDHIMNSTLHRLSAYQVISRFRLAHAFPIDKEATFAEIAAASGLRKSVTRQVIRLGVVNGYFVEPRPGVVAHNVTTRMLVENPGLQDYLEVLFNESLPASAHTAEALARYPLTEEPGETGFSLANNCNDGFYDLFSKYPARGLKFQTAMKCYQRSSGFDSRHIITGYPWEEFGSGTVVDIGGSHGMVSIGLAQKYPSLSFVVQDLEAIIEGGRANLPAELAARVKFMTHDFFKEDQPIHGAAVYFYRWIFHNWSDKYSVRILRSLIPALKTGAKVIINDYVLPSGKSGFKSRVAEKRARGMDLCMAELFNSQERELDDWANLFKLADSRFEFKGAHQPDGSEMSLIVAEWKGE</sequence>
<dbReference type="InterPro" id="IPR036390">
    <property type="entry name" value="WH_DNA-bd_sf"/>
</dbReference>
<reference evidence="5" key="1">
    <citation type="journal article" date="2023" name="Mol. Phylogenet. Evol.">
        <title>Genome-scale phylogeny and comparative genomics of the fungal order Sordariales.</title>
        <authorList>
            <person name="Hensen N."/>
            <person name="Bonometti L."/>
            <person name="Westerberg I."/>
            <person name="Brannstrom I.O."/>
            <person name="Guillou S."/>
            <person name="Cros-Aarteil S."/>
            <person name="Calhoun S."/>
            <person name="Haridas S."/>
            <person name="Kuo A."/>
            <person name="Mondo S."/>
            <person name="Pangilinan J."/>
            <person name="Riley R."/>
            <person name="LaButti K."/>
            <person name="Andreopoulos B."/>
            <person name="Lipzen A."/>
            <person name="Chen C."/>
            <person name="Yan M."/>
            <person name="Daum C."/>
            <person name="Ng V."/>
            <person name="Clum A."/>
            <person name="Steindorff A."/>
            <person name="Ohm R.A."/>
            <person name="Martin F."/>
            <person name="Silar P."/>
            <person name="Natvig D.O."/>
            <person name="Lalanne C."/>
            <person name="Gautier V."/>
            <person name="Ament-Velasquez S.L."/>
            <person name="Kruys A."/>
            <person name="Hutchinson M.I."/>
            <person name="Powell A.J."/>
            <person name="Barry K."/>
            <person name="Miller A.N."/>
            <person name="Grigoriev I.V."/>
            <person name="Debuchy R."/>
            <person name="Gladieux P."/>
            <person name="Hiltunen Thoren M."/>
            <person name="Johannesson H."/>
        </authorList>
    </citation>
    <scope>NUCLEOTIDE SEQUENCE</scope>
    <source>
        <strain evidence="5">PSN293</strain>
    </source>
</reference>
<organism evidence="5 6">
    <name type="scientific">Rhypophila decipiens</name>
    <dbReference type="NCBI Taxonomy" id="261697"/>
    <lineage>
        <taxon>Eukaryota</taxon>
        <taxon>Fungi</taxon>
        <taxon>Dikarya</taxon>
        <taxon>Ascomycota</taxon>
        <taxon>Pezizomycotina</taxon>
        <taxon>Sordariomycetes</taxon>
        <taxon>Sordariomycetidae</taxon>
        <taxon>Sordariales</taxon>
        <taxon>Naviculisporaceae</taxon>
        <taxon>Rhypophila</taxon>
    </lineage>
</organism>
<dbReference type="InterPro" id="IPR016461">
    <property type="entry name" value="COMT-like"/>
</dbReference>
<dbReference type="InterPro" id="IPR029063">
    <property type="entry name" value="SAM-dependent_MTases_sf"/>
</dbReference>
<gene>
    <name evidence="5" type="ORF">QBC37DRAFT_417627</name>
</gene>
<dbReference type="PANTHER" id="PTHR43712">
    <property type="entry name" value="PUTATIVE (AFU_ORTHOLOGUE AFUA_4G14580)-RELATED"/>
    <property type="match status" value="1"/>
</dbReference>
<dbReference type="PANTHER" id="PTHR43712:SF16">
    <property type="entry name" value="O-METHYLTRANSFERASE ELCB"/>
    <property type="match status" value="1"/>
</dbReference>
<keyword evidence="1 5" id="KW-0489">Methyltransferase</keyword>
<accession>A0AAN6YBG6</accession>
<dbReference type="GO" id="GO:0008171">
    <property type="term" value="F:O-methyltransferase activity"/>
    <property type="evidence" value="ECO:0007669"/>
    <property type="project" value="InterPro"/>
</dbReference>